<dbReference type="Gene3D" id="3.40.50.11530">
    <property type="match status" value="1"/>
</dbReference>
<evidence type="ECO:0000313" key="15">
    <source>
        <dbReference type="Proteomes" id="UP000261520"/>
    </source>
</evidence>
<feature type="transmembrane region" description="Helical" evidence="11">
    <location>
        <begin position="320"/>
        <end position="339"/>
    </location>
</feature>
<evidence type="ECO:0000256" key="9">
    <source>
        <dbReference type="ARBA" id="ARBA00023180"/>
    </source>
</evidence>
<keyword evidence="4 11" id="KW-0812">Transmembrane</keyword>
<feature type="domain" description="SEFIR" evidence="13">
    <location>
        <begin position="388"/>
        <end position="554"/>
    </location>
</feature>
<evidence type="ECO:0000256" key="11">
    <source>
        <dbReference type="SAM" id="Phobius"/>
    </source>
</evidence>
<keyword evidence="8" id="KW-0675">Receptor</keyword>
<comment type="subcellular location">
    <subcellularLocation>
        <location evidence="1">Cell membrane</location>
        <topology evidence="1">Single-pass membrane protein</topology>
    </subcellularLocation>
    <subcellularLocation>
        <location evidence="2">Membrane</location>
        <topology evidence="2">Single-pass type I membrane protein</topology>
    </subcellularLocation>
</comment>
<proteinExistence type="predicted"/>
<keyword evidence="15" id="KW-1185">Reference proteome</keyword>
<keyword evidence="10" id="KW-0395">Inflammatory response</keyword>
<dbReference type="AlphaFoldDB" id="A0A3B4AJQ2"/>
<feature type="transmembrane region" description="Helical" evidence="11">
    <location>
        <begin position="346"/>
        <end position="369"/>
    </location>
</feature>
<evidence type="ECO:0000256" key="4">
    <source>
        <dbReference type="ARBA" id="ARBA00022692"/>
    </source>
</evidence>
<dbReference type="InterPro" id="IPR013568">
    <property type="entry name" value="SEFIR_dom"/>
</dbReference>
<dbReference type="PANTHER" id="PTHR15583">
    <property type="entry name" value="INTERLEUKIN-17 RECEPTOR"/>
    <property type="match status" value="1"/>
</dbReference>
<dbReference type="GO" id="GO:0006954">
    <property type="term" value="P:inflammatory response"/>
    <property type="evidence" value="ECO:0007669"/>
    <property type="project" value="UniProtKB-KW"/>
</dbReference>
<dbReference type="Ensembl" id="ENSPMGT00000017997.1">
    <property type="protein sequence ID" value="ENSPMGP00000016854.1"/>
    <property type="gene ID" value="ENSPMGG00000013825.1"/>
</dbReference>
<keyword evidence="3" id="KW-1003">Cell membrane</keyword>
<reference evidence="14" key="2">
    <citation type="submission" date="2025-09" db="UniProtKB">
        <authorList>
            <consortium name="Ensembl"/>
        </authorList>
    </citation>
    <scope>IDENTIFICATION</scope>
</reference>
<reference evidence="14" key="1">
    <citation type="submission" date="2025-08" db="UniProtKB">
        <authorList>
            <consortium name="Ensembl"/>
        </authorList>
    </citation>
    <scope>IDENTIFICATION</scope>
</reference>
<evidence type="ECO:0000256" key="1">
    <source>
        <dbReference type="ARBA" id="ARBA00004162"/>
    </source>
</evidence>
<dbReference type="PANTHER" id="PTHR15583:SF12">
    <property type="entry name" value="INTERLEUKIN-17 RECEPTOR C"/>
    <property type="match status" value="1"/>
</dbReference>
<evidence type="ECO:0000256" key="2">
    <source>
        <dbReference type="ARBA" id="ARBA00004479"/>
    </source>
</evidence>
<protein>
    <recommendedName>
        <fullName evidence="13">SEFIR domain-containing protein</fullName>
    </recommendedName>
</protein>
<evidence type="ECO:0000256" key="8">
    <source>
        <dbReference type="ARBA" id="ARBA00023170"/>
    </source>
</evidence>
<evidence type="ECO:0000259" key="13">
    <source>
        <dbReference type="PROSITE" id="PS51534"/>
    </source>
</evidence>
<evidence type="ECO:0000256" key="5">
    <source>
        <dbReference type="ARBA" id="ARBA00022729"/>
    </source>
</evidence>
<dbReference type="Pfam" id="PF08357">
    <property type="entry name" value="SEFIR"/>
    <property type="match status" value="1"/>
</dbReference>
<dbReference type="GO" id="GO:0005886">
    <property type="term" value="C:plasma membrane"/>
    <property type="evidence" value="ECO:0007669"/>
    <property type="project" value="UniProtKB-SubCell"/>
</dbReference>
<evidence type="ECO:0000256" key="7">
    <source>
        <dbReference type="ARBA" id="ARBA00023136"/>
    </source>
</evidence>
<dbReference type="Proteomes" id="UP000261520">
    <property type="component" value="Unplaced"/>
</dbReference>
<evidence type="ECO:0000313" key="14">
    <source>
        <dbReference type="Ensembl" id="ENSPMGP00000016854.1"/>
    </source>
</evidence>
<name>A0A3B4AJQ2_9GOBI</name>
<accession>A0A3B4AJQ2</accession>
<evidence type="ECO:0000256" key="6">
    <source>
        <dbReference type="ARBA" id="ARBA00022989"/>
    </source>
</evidence>
<dbReference type="InterPro" id="IPR027841">
    <property type="entry name" value="IL-17_rcpt_C/E_N"/>
</dbReference>
<dbReference type="PROSITE" id="PS51534">
    <property type="entry name" value="SEFIR"/>
    <property type="match status" value="1"/>
</dbReference>
<dbReference type="GO" id="GO:0030368">
    <property type="term" value="F:interleukin-17 receptor activity"/>
    <property type="evidence" value="ECO:0007669"/>
    <property type="project" value="InterPro"/>
</dbReference>
<evidence type="ECO:0000256" key="10">
    <source>
        <dbReference type="ARBA" id="ARBA00023198"/>
    </source>
</evidence>
<organism evidence="14 15">
    <name type="scientific">Periophthalmus magnuspinnatus</name>
    <dbReference type="NCBI Taxonomy" id="409849"/>
    <lineage>
        <taxon>Eukaryota</taxon>
        <taxon>Metazoa</taxon>
        <taxon>Chordata</taxon>
        <taxon>Craniata</taxon>
        <taxon>Vertebrata</taxon>
        <taxon>Euteleostomi</taxon>
        <taxon>Actinopterygii</taxon>
        <taxon>Neopterygii</taxon>
        <taxon>Teleostei</taxon>
        <taxon>Neoteleostei</taxon>
        <taxon>Acanthomorphata</taxon>
        <taxon>Gobiaria</taxon>
        <taxon>Gobiiformes</taxon>
        <taxon>Gobioidei</taxon>
        <taxon>Gobiidae</taxon>
        <taxon>Oxudercinae</taxon>
        <taxon>Periophthalmus</taxon>
    </lineage>
</organism>
<feature type="signal peptide" evidence="12">
    <location>
        <begin position="1"/>
        <end position="31"/>
    </location>
</feature>
<evidence type="ECO:0000256" key="12">
    <source>
        <dbReference type="SAM" id="SignalP"/>
    </source>
</evidence>
<keyword evidence="6 11" id="KW-1133">Transmembrane helix</keyword>
<sequence>MAHKTTRFSGKRVFFLVMLLLPLCWSLWTKALDIVDVNSPELTCSEVKQTESLYEAGLPDPEGPVNITQVDLRPVLCCTQGQLCVSCLQLIISLTGDSLFTHPLTFPSSVLLLLREKVTFGAPVLVRVLAQMTQYKHDITIPSLEKVPSLQFVTDQKTEVIRLKVEEAKEKTLMCQMMWDETPGAILPVGEGRKEIVISLNSAAPCLCFQVWWQDSKLRRKYCPFKNQQVAIERMMHNVSVALMESARGGSSVLLWNVSAPCRLKADVWLCKRDVVSRDKCQEVTGSRQKLDGHGDWFTTHGNHWVIKQIVTDKIFICCYQYKIIKYFLIFAFQMIFSVSRWRRIVLLFVALLLASVSILGACCIHALIKGFAWRWLKDDDVKGAVGGGHVVLLYPPDDEQALPGLMCHLGSSLQALGCNVSLDLWSHAELSVLGPVPWLHSRLDQLQRHGGKVVLVLTQAARRRAEEWGAKTWARFTTNQKDIDGSTNSNCVDVFSASLSCILADYLQGRAGERFMLVQFESLPPEGVCQPLPELFRGLHVYSLPSQSLGFLTELAGARQMATSSSRRKRAHGLRMASRALARGLSGFTAGTAVLRLAVMPQSCVGGGGEEEDVAETIPLQPYLITPPSSPDTNPKVCQVDWV</sequence>
<keyword evidence="5 12" id="KW-0732">Signal</keyword>
<evidence type="ECO:0000256" key="3">
    <source>
        <dbReference type="ARBA" id="ARBA00022475"/>
    </source>
</evidence>
<dbReference type="STRING" id="409849.ENSPMGP00000016854"/>
<feature type="chain" id="PRO_5017199629" description="SEFIR domain-containing protein" evidence="12">
    <location>
        <begin position="32"/>
        <end position="644"/>
    </location>
</feature>
<dbReference type="InterPro" id="IPR039465">
    <property type="entry name" value="IL-17_rcpt-like"/>
</dbReference>
<keyword evidence="7 11" id="KW-0472">Membrane</keyword>
<keyword evidence="9" id="KW-0325">Glycoprotein</keyword>
<dbReference type="Pfam" id="PF15037">
    <property type="entry name" value="IL17_R_N"/>
    <property type="match status" value="1"/>
</dbReference>